<comment type="caution">
    <text evidence="3">The sequence shown here is derived from an EMBL/GenBank/DDBJ whole genome shotgun (WGS) entry which is preliminary data.</text>
</comment>
<feature type="domain" description="SCP" evidence="2">
    <location>
        <begin position="158"/>
        <end position="261"/>
    </location>
</feature>
<name>A0A0G1SQT0_9BACT</name>
<evidence type="ECO:0000313" key="4">
    <source>
        <dbReference type="Proteomes" id="UP000034487"/>
    </source>
</evidence>
<gene>
    <name evidence="3" type="ORF">UX60_C0008G0007</name>
</gene>
<dbReference type="Gene3D" id="3.40.33.10">
    <property type="entry name" value="CAP"/>
    <property type="match status" value="1"/>
</dbReference>
<dbReference type="Pfam" id="PF00188">
    <property type="entry name" value="CAP"/>
    <property type="match status" value="1"/>
</dbReference>
<dbReference type="InterPro" id="IPR035940">
    <property type="entry name" value="CAP_sf"/>
</dbReference>
<dbReference type="SUPFAM" id="SSF55797">
    <property type="entry name" value="PR-1-like"/>
    <property type="match status" value="1"/>
</dbReference>
<dbReference type="PANTHER" id="PTHR31157">
    <property type="entry name" value="SCP DOMAIN-CONTAINING PROTEIN"/>
    <property type="match status" value="1"/>
</dbReference>
<evidence type="ECO:0000256" key="1">
    <source>
        <dbReference type="SAM" id="Phobius"/>
    </source>
</evidence>
<proteinExistence type="predicted"/>
<keyword evidence="1" id="KW-0472">Membrane</keyword>
<dbReference type="EMBL" id="LCMV01000008">
    <property type="protein sequence ID" value="KKU44353.1"/>
    <property type="molecule type" value="Genomic_DNA"/>
</dbReference>
<keyword evidence="1" id="KW-0812">Transmembrane</keyword>
<evidence type="ECO:0000259" key="2">
    <source>
        <dbReference type="Pfam" id="PF00188"/>
    </source>
</evidence>
<dbReference type="CDD" id="cd05379">
    <property type="entry name" value="CAP_bacterial"/>
    <property type="match status" value="1"/>
</dbReference>
<evidence type="ECO:0000313" key="3">
    <source>
        <dbReference type="EMBL" id="KKU44353.1"/>
    </source>
</evidence>
<reference evidence="3 4" key="1">
    <citation type="journal article" date="2015" name="Nature">
        <title>rRNA introns, odd ribosomes, and small enigmatic genomes across a large radiation of phyla.</title>
        <authorList>
            <person name="Brown C.T."/>
            <person name="Hug L.A."/>
            <person name="Thomas B.C."/>
            <person name="Sharon I."/>
            <person name="Castelle C.J."/>
            <person name="Singh A."/>
            <person name="Wilkins M.J."/>
            <person name="Williams K.H."/>
            <person name="Banfield J.F."/>
        </authorList>
    </citation>
    <scope>NUCLEOTIDE SEQUENCE [LARGE SCALE GENOMIC DNA]</scope>
</reference>
<organism evidence="3 4">
    <name type="scientific">Berkelbacteria bacterium GW2011_GWA2_46_7</name>
    <dbReference type="NCBI Taxonomy" id="1618335"/>
    <lineage>
        <taxon>Bacteria</taxon>
        <taxon>Candidatus Berkelbacteria</taxon>
    </lineage>
</organism>
<dbReference type="InterPro" id="IPR014044">
    <property type="entry name" value="CAP_dom"/>
</dbReference>
<sequence>MEKTGIQKPAADPIAFIILWFVYQVLYSLILRYSYPNIPAKIRNTLPNRLAGLIPAFLKGVVILSIVLTVVLSLPVPPKLKSEISGSFLGSGFVNNSATVENFINKVVGGDLKESLTFITVPAQNEQIIEPSEKVDLKFTTDETTVDISSEDKMFQWVNEERAKASVKPLVIDEKLVAVARAHSKDMFNRGFFAHENPDGQSPFDRMEKGGVTFEVAGENIAYAPTVELAHNGLMRSPGHRKNILNPDFGHVGYGIIDAGIYGKMFSQEFTD</sequence>
<dbReference type="AlphaFoldDB" id="A0A0G1SQT0"/>
<feature type="transmembrane region" description="Helical" evidence="1">
    <location>
        <begin position="56"/>
        <end position="76"/>
    </location>
</feature>
<dbReference type="PANTHER" id="PTHR31157:SF1">
    <property type="entry name" value="SCP DOMAIN-CONTAINING PROTEIN"/>
    <property type="match status" value="1"/>
</dbReference>
<keyword evidence="1" id="KW-1133">Transmembrane helix</keyword>
<protein>
    <submittedName>
        <fullName evidence="3">SCP-like protein extracellular</fullName>
    </submittedName>
</protein>
<accession>A0A0G1SQT0</accession>
<feature type="transmembrane region" description="Helical" evidence="1">
    <location>
        <begin position="14"/>
        <end position="35"/>
    </location>
</feature>
<dbReference type="Proteomes" id="UP000034487">
    <property type="component" value="Unassembled WGS sequence"/>
</dbReference>